<proteinExistence type="inferred from homology"/>
<evidence type="ECO:0000256" key="1">
    <source>
        <dbReference type="ARBA" id="ARBA00009437"/>
    </source>
</evidence>
<keyword evidence="2" id="KW-0805">Transcription regulation</keyword>
<protein>
    <recommendedName>
        <fullName evidence="5">HTH lysR-type domain-containing protein</fullName>
    </recommendedName>
</protein>
<dbReference type="Gene3D" id="1.10.10.10">
    <property type="entry name" value="Winged helix-like DNA-binding domain superfamily/Winged helix DNA-binding domain"/>
    <property type="match status" value="1"/>
</dbReference>
<keyword evidence="4" id="KW-0804">Transcription</keyword>
<dbReference type="InterPro" id="IPR005119">
    <property type="entry name" value="LysR_subst-bd"/>
</dbReference>
<evidence type="ECO:0000259" key="5">
    <source>
        <dbReference type="PROSITE" id="PS50931"/>
    </source>
</evidence>
<reference evidence="6 7" key="1">
    <citation type="submission" date="2017-10" db="EMBL/GenBank/DDBJ databases">
        <title>Biodiversity and function of Thalassospira species in the particle-attached aromatic-hydrocarbon-degrading consortia from the surface seawater of the China South Sea.</title>
        <authorList>
            <person name="Dong C."/>
            <person name="Liu R."/>
            <person name="Shao Z."/>
        </authorList>
    </citation>
    <scope>NUCLEOTIDE SEQUENCE [LARGE SCALE GENOMIC DNA]</scope>
    <source>
        <strain evidence="6 7">CSC3H3</strain>
    </source>
</reference>
<dbReference type="EMBL" id="CP024199">
    <property type="protein sequence ID" value="AUG52393.1"/>
    <property type="molecule type" value="Genomic_DNA"/>
</dbReference>
<evidence type="ECO:0000313" key="6">
    <source>
        <dbReference type="EMBL" id="AUG52393.1"/>
    </source>
</evidence>
<dbReference type="SUPFAM" id="SSF53850">
    <property type="entry name" value="Periplasmic binding protein-like II"/>
    <property type="match status" value="1"/>
</dbReference>
<gene>
    <name evidence="6" type="ORF">CSC3H3_06445</name>
</gene>
<sequence length="291" mass="31556">MALLNVDIDWLRTFLKVLETQSFTRTAEILLRTQPAISQQIKRLEETVGTPLISRHRNQIIPTATGLVVKSYAEGIIGLNDRMIADLLEAAPAILRIGLPDDYAAIFLPEILRSAAQRLPHTEISCHAGYSVDLGKRVAQGELDLAIMTAEPDGESLHVISEPLVWVALPEFEISQRPLPIAVYHDACSVRRSGLAALRQNDIPHRISHSSNANSMLVTAVRGGHAMGVMPACTAHHEGLHIITSPDLPPLPPIDIALKIRDQATPALRELALSAISALNSAGSTHPNQSI</sequence>
<dbReference type="Proteomes" id="UP000233458">
    <property type="component" value="Chromosome"/>
</dbReference>
<name>A0ABM6Q7A4_9PROT</name>
<keyword evidence="7" id="KW-1185">Reference proteome</keyword>
<evidence type="ECO:0000256" key="4">
    <source>
        <dbReference type="ARBA" id="ARBA00023163"/>
    </source>
</evidence>
<dbReference type="Pfam" id="PF03466">
    <property type="entry name" value="LysR_substrate"/>
    <property type="match status" value="1"/>
</dbReference>
<keyword evidence="3" id="KW-0238">DNA-binding</keyword>
<evidence type="ECO:0000313" key="7">
    <source>
        <dbReference type="Proteomes" id="UP000233458"/>
    </source>
</evidence>
<dbReference type="InterPro" id="IPR050176">
    <property type="entry name" value="LTTR"/>
</dbReference>
<feature type="domain" description="HTH lysR-type" evidence="5">
    <location>
        <begin position="6"/>
        <end position="63"/>
    </location>
</feature>
<evidence type="ECO:0000256" key="3">
    <source>
        <dbReference type="ARBA" id="ARBA00023125"/>
    </source>
</evidence>
<comment type="similarity">
    <text evidence="1">Belongs to the LysR transcriptional regulatory family.</text>
</comment>
<dbReference type="PRINTS" id="PR00039">
    <property type="entry name" value="HTHLYSR"/>
</dbReference>
<dbReference type="Gene3D" id="3.40.190.10">
    <property type="entry name" value="Periplasmic binding protein-like II"/>
    <property type="match status" value="2"/>
</dbReference>
<dbReference type="RefSeq" id="WP_101284328.1">
    <property type="nucleotide sequence ID" value="NZ_CP024199.1"/>
</dbReference>
<dbReference type="PANTHER" id="PTHR30579:SF7">
    <property type="entry name" value="HTH-TYPE TRANSCRIPTIONAL REGULATOR LRHA-RELATED"/>
    <property type="match status" value="1"/>
</dbReference>
<dbReference type="PROSITE" id="PS50931">
    <property type="entry name" value="HTH_LYSR"/>
    <property type="match status" value="1"/>
</dbReference>
<dbReference type="Pfam" id="PF00126">
    <property type="entry name" value="HTH_1"/>
    <property type="match status" value="1"/>
</dbReference>
<organism evidence="6 7">
    <name type="scientific">Thalassospira marina</name>
    <dbReference type="NCBI Taxonomy" id="2048283"/>
    <lineage>
        <taxon>Bacteria</taxon>
        <taxon>Pseudomonadati</taxon>
        <taxon>Pseudomonadota</taxon>
        <taxon>Alphaproteobacteria</taxon>
        <taxon>Rhodospirillales</taxon>
        <taxon>Thalassospiraceae</taxon>
        <taxon>Thalassospira</taxon>
    </lineage>
</organism>
<dbReference type="InterPro" id="IPR036390">
    <property type="entry name" value="WH_DNA-bd_sf"/>
</dbReference>
<dbReference type="InterPro" id="IPR036388">
    <property type="entry name" value="WH-like_DNA-bd_sf"/>
</dbReference>
<evidence type="ECO:0000256" key="2">
    <source>
        <dbReference type="ARBA" id="ARBA00023015"/>
    </source>
</evidence>
<dbReference type="PANTHER" id="PTHR30579">
    <property type="entry name" value="TRANSCRIPTIONAL REGULATOR"/>
    <property type="match status" value="1"/>
</dbReference>
<accession>A0ABM6Q7A4</accession>
<dbReference type="InterPro" id="IPR000847">
    <property type="entry name" value="LysR_HTH_N"/>
</dbReference>
<dbReference type="SUPFAM" id="SSF46785">
    <property type="entry name" value="Winged helix' DNA-binding domain"/>
    <property type="match status" value="1"/>
</dbReference>